<dbReference type="SUPFAM" id="SSF53686">
    <property type="entry name" value="Tryptophan synthase beta subunit-like PLP-dependent enzymes"/>
    <property type="match status" value="1"/>
</dbReference>
<dbReference type="InterPro" id="IPR050147">
    <property type="entry name" value="Ser/Thr_Dehydratase"/>
</dbReference>
<protein>
    <submittedName>
        <fullName evidence="5">Threonine synthase</fullName>
        <ecNumber evidence="5">4.2.3.1</ecNumber>
    </submittedName>
</protein>
<name>A0A842I2B1_9SPHN</name>
<proteinExistence type="predicted"/>
<dbReference type="InterPro" id="IPR001926">
    <property type="entry name" value="TrpB-like_PALP"/>
</dbReference>
<accession>A0A842I2B1</accession>
<dbReference type="InterPro" id="IPR036052">
    <property type="entry name" value="TrpB-like_PALP_sf"/>
</dbReference>
<sequence>MVTASHITHLECTTTGEKVEAGTLHNLSPAGSPLFARYNLDALKGRLTPDSFAGRDAGFWRYRELLPVRDAANIASLGEVFTPLVPLRGIGSGTVVVKDEGRLPTGSFKARGLGVAISMAKELGVTRIAIPTNGNAGAATAAYATRAGIESYVFCPDDTPQTNVRETALQGGKVWRVNGMIDDCGKIVHQGEEAMGWFNVATLREPYRVEGKKTMGFELAEQLGWELPDAIFYPTGGGTGLIGMWKAFDELEAVGLIGPKRPRMIAVQAAGCAPIVRAFAAGEDRAERWENASTAAAGIRVPAAIGDFLILRALRESGGFAIAVEEEEIFDARARIAGEEGLLLCPEGAAPVAAYLKALENGLIGKDERTIIFNCGNGLKYPMPDHSRTLDMHAPIDWESFA</sequence>
<dbReference type="EMBL" id="JACJVJ010000002">
    <property type="protein sequence ID" value="MBC2778400.1"/>
    <property type="molecule type" value="Genomic_DNA"/>
</dbReference>
<dbReference type="GO" id="GO:0006567">
    <property type="term" value="P:L-threonine catabolic process"/>
    <property type="evidence" value="ECO:0007669"/>
    <property type="project" value="TreeGrafter"/>
</dbReference>
<evidence type="ECO:0000256" key="2">
    <source>
        <dbReference type="ARBA" id="ARBA00022898"/>
    </source>
</evidence>
<reference evidence="5 6" key="1">
    <citation type="submission" date="2020-08" db="EMBL/GenBank/DDBJ databases">
        <title>Draft genome sequence of Parasphingopyxis sp. GrpM-11.</title>
        <authorList>
            <person name="Oh J."/>
            <person name="Roh D.-H."/>
        </authorList>
    </citation>
    <scope>NUCLEOTIDE SEQUENCE [LARGE SCALE GENOMIC DNA]</scope>
    <source>
        <strain evidence="5 6">GrpM-11</strain>
    </source>
</reference>
<organism evidence="5 6">
    <name type="scientific">Parasphingopyxis marina</name>
    <dbReference type="NCBI Taxonomy" id="2761622"/>
    <lineage>
        <taxon>Bacteria</taxon>
        <taxon>Pseudomonadati</taxon>
        <taxon>Pseudomonadota</taxon>
        <taxon>Alphaproteobacteria</taxon>
        <taxon>Sphingomonadales</taxon>
        <taxon>Sphingomonadaceae</taxon>
        <taxon>Parasphingopyxis</taxon>
    </lineage>
</organism>
<dbReference type="EC" id="4.2.3.1" evidence="5"/>
<dbReference type="AlphaFoldDB" id="A0A842I2B1"/>
<comment type="caution">
    <text evidence="5">The sequence shown here is derived from an EMBL/GenBank/DDBJ whole genome shotgun (WGS) entry which is preliminary data.</text>
</comment>
<dbReference type="PANTHER" id="PTHR48078">
    <property type="entry name" value="THREONINE DEHYDRATASE, MITOCHONDRIAL-RELATED"/>
    <property type="match status" value="1"/>
</dbReference>
<keyword evidence="3 5" id="KW-0456">Lyase</keyword>
<dbReference type="GO" id="GO:0004795">
    <property type="term" value="F:threonine synthase activity"/>
    <property type="evidence" value="ECO:0007669"/>
    <property type="project" value="UniProtKB-EC"/>
</dbReference>
<keyword evidence="2" id="KW-0663">Pyridoxal phosphate</keyword>
<dbReference type="Proteomes" id="UP000564378">
    <property type="component" value="Unassembled WGS sequence"/>
</dbReference>
<comment type="cofactor">
    <cofactor evidence="1">
        <name>pyridoxal 5'-phosphate</name>
        <dbReference type="ChEBI" id="CHEBI:597326"/>
    </cofactor>
</comment>
<evidence type="ECO:0000313" key="6">
    <source>
        <dbReference type="Proteomes" id="UP000564378"/>
    </source>
</evidence>
<dbReference type="InterPro" id="IPR000634">
    <property type="entry name" value="Ser/Thr_deHydtase_PyrdxlP-BS"/>
</dbReference>
<dbReference type="GO" id="GO:0003941">
    <property type="term" value="F:L-serine ammonia-lyase activity"/>
    <property type="evidence" value="ECO:0007669"/>
    <property type="project" value="TreeGrafter"/>
</dbReference>
<evidence type="ECO:0000256" key="3">
    <source>
        <dbReference type="ARBA" id="ARBA00023239"/>
    </source>
</evidence>
<dbReference type="FunFam" id="3.40.50.1100:FF:000055">
    <property type="entry name" value="Threonine synthase"/>
    <property type="match status" value="1"/>
</dbReference>
<dbReference type="Gene3D" id="3.40.50.1100">
    <property type="match status" value="2"/>
</dbReference>
<dbReference type="GO" id="GO:0006565">
    <property type="term" value="P:L-serine catabolic process"/>
    <property type="evidence" value="ECO:0007669"/>
    <property type="project" value="TreeGrafter"/>
</dbReference>
<dbReference type="PROSITE" id="PS00165">
    <property type="entry name" value="DEHYDRATASE_SER_THR"/>
    <property type="match status" value="1"/>
</dbReference>
<evidence type="ECO:0000259" key="4">
    <source>
        <dbReference type="Pfam" id="PF00291"/>
    </source>
</evidence>
<dbReference type="PANTHER" id="PTHR48078:SF6">
    <property type="entry name" value="L-THREONINE DEHYDRATASE CATABOLIC TDCB"/>
    <property type="match status" value="1"/>
</dbReference>
<gene>
    <name evidence="5" type="ORF">H6P80_12305</name>
</gene>
<dbReference type="NCBIfam" id="NF006050">
    <property type="entry name" value="PRK08197.1"/>
    <property type="match status" value="1"/>
</dbReference>
<dbReference type="CDD" id="cd01563">
    <property type="entry name" value="Thr-synth_1"/>
    <property type="match status" value="1"/>
</dbReference>
<dbReference type="GO" id="GO:0030170">
    <property type="term" value="F:pyridoxal phosphate binding"/>
    <property type="evidence" value="ECO:0007669"/>
    <property type="project" value="InterPro"/>
</dbReference>
<dbReference type="Pfam" id="PF00291">
    <property type="entry name" value="PALP"/>
    <property type="match status" value="1"/>
</dbReference>
<dbReference type="GO" id="GO:0004794">
    <property type="term" value="F:threonine deaminase activity"/>
    <property type="evidence" value="ECO:0007669"/>
    <property type="project" value="TreeGrafter"/>
</dbReference>
<dbReference type="GO" id="GO:0009097">
    <property type="term" value="P:isoleucine biosynthetic process"/>
    <property type="evidence" value="ECO:0007669"/>
    <property type="project" value="TreeGrafter"/>
</dbReference>
<keyword evidence="6" id="KW-1185">Reference proteome</keyword>
<evidence type="ECO:0000256" key="1">
    <source>
        <dbReference type="ARBA" id="ARBA00001933"/>
    </source>
</evidence>
<evidence type="ECO:0000313" key="5">
    <source>
        <dbReference type="EMBL" id="MBC2778400.1"/>
    </source>
</evidence>
<feature type="domain" description="Tryptophan synthase beta chain-like PALP" evidence="4">
    <location>
        <begin position="76"/>
        <end position="376"/>
    </location>
</feature>